<dbReference type="InterPro" id="IPR001314">
    <property type="entry name" value="Peptidase_S1A"/>
</dbReference>
<evidence type="ECO:0000313" key="4">
    <source>
        <dbReference type="Proteomes" id="UP000005239"/>
    </source>
</evidence>
<dbReference type="PROSITE" id="PS50240">
    <property type="entry name" value="TRYPSIN_DOM"/>
    <property type="match status" value="1"/>
</dbReference>
<dbReference type="InterPro" id="IPR001254">
    <property type="entry name" value="Trypsin_dom"/>
</dbReference>
<feature type="signal peptide" evidence="2">
    <location>
        <begin position="1"/>
        <end position="16"/>
    </location>
</feature>
<dbReference type="GO" id="GO:0004252">
    <property type="term" value="F:serine-type endopeptidase activity"/>
    <property type="evidence" value="ECO:0000318"/>
    <property type="project" value="GO_Central"/>
</dbReference>
<dbReference type="OrthoDB" id="6376138at2759"/>
<dbReference type="AlphaFoldDB" id="A0A2A6BDQ6"/>
<keyword evidence="4" id="KW-1185">Reference proteome</keyword>
<dbReference type="InterPro" id="IPR043504">
    <property type="entry name" value="Peptidase_S1_PA_chymotrypsin"/>
</dbReference>
<evidence type="ECO:0000256" key="1">
    <source>
        <dbReference type="SAM" id="MobiDB-lite"/>
    </source>
</evidence>
<dbReference type="Proteomes" id="UP000005239">
    <property type="component" value="Unassembled WGS sequence"/>
</dbReference>
<proteinExistence type="predicted"/>
<keyword evidence="2" id="KW-0732">Signal</keyword>
<name>A0A2A6BDQ6_PRIPA</name>
<dbReference type="SUPFAM" id="SSF50494">
    <property type="entry name" value="Trypsin-like serine proteases"/>
    <property type="match status" value="1"/>
</dbReference>
<feature type="compositionally biased region" description="Basic and acidic residues" evidence="1">
    <location>
        <begin position="271"/>
        <end position="293"/>
    </location>
</feature>
<evidence type="ECO:0000256" key="2">
    <source>
        <dbReference type="SAM" id="SignalP"/>
    </source>
</evidence>
<sequence length="339" mass="38415">MLLHLTLLSLFSFTLAHECGISNPIEEQTMDGIAPLGKWPWQVYVRTPDSMCGGTIIGERWILTAAHCFDDQLNGTKFDRLPLIRAGVVNIEEAAKDDFQYTNVHGVKKILVHSEYNMDSVVNDIAILELERPIKYSNTIAPICLTYEDQDVNIDQEAWIIGFGAYIDHETSNVLRETKIPLSRHKKCKSEWKKDDVEKIICAGTHGIGAGEGDSGGPLMVQVSTVRGFKSESFLTVEMTKRSRAYTSISHYCEWIEKVTEGEAKCAENEVEMKLLPEEDREKTEEDSEHSQDDEGDEEHGEEDEEDNEKEEKEDIEEDDSSEENEPKWSLHDIITNSA</sequence>
<dbReference type="GO" id="GO:0006508">
    <property type="term" value="P:proteolysis"/>
    <property type="evidence" value="ECO:0000318"/>
    <property type="project" value="GO_Central"/>
</dbReference>
<dbReference type="EnsemblMetazoa" id="PPA07527.1">
    <property type="protein sequence ID" value="PPA07527.1"/>
    <property type="gene ID" value="WBGene00097081"/>
</dbReference>
<dbReference type="Pfam" id="PF00089">
    <property type="entry name" value="Trypsin"/>
    <property type="match status" value="1"/>
</dbReference>
<feature type="region of interest" description="Disordered" evidence="1">
    <location>
        <begin position="271"/>
        <end position="339"/>
    </location>
</feature>
<dbReference type="Gene3D" id="2.40.10.10">
    <property type="entry name" value="Trypsin-like serine proteases"/>
    <property type="match status" value="1"/>
</dbReference>
<dbReference type="PRINTS" id="PR00722">
    <property type="entry name" value="CHYMOTRYPSIN"/>
</dbReference>
<organism evidence="3 4">
    <name type="scientific">Pristionchus pacificus</name>
    <name type="common">Parasitic nematode worm</name>
    <dbReference type="NCBI Taxonomy" id="54126"/>
    <lineage>
        <taxon>Eukaryota</taxon>
        <taxon>Metazoa</taxon>
        <taxon>Ecdysozoa</taxon>
        <taxon>Nematoda</taxon>
        <taxon>Chromadorea</taxon>
        <taxon>Rhabditida</taxon>
        <taxon>Rhabditina</taxon>
        <taxon>Diplogasteromorpha</taxon>
        <taxon>Diplogasteroidea</taxon>
        <taxon>Neodiplogasteridae</taxon>
        <taxon>Pristionchus</taxon>
    </lineage>
</organism>
<feature type="chain" id="PRO_5043780746" evidence="2">
    <location>
        <begin position="17"/>
        <end position="339"/>
    </location>
</feature>
<dbReference type="PROSITE" id="PS00135">
    <property type="entry name" value="TRYPSIN_SER"/>
    <property type="match status" value="1"/>
</dbReference>
<reference evidence="3" key="2">
    <citation type="submission" date="2022-06" db="UniProtKB">
        <authorList>
            <consortium name="EnsemblMetazoa"/>
        </authorList>
    </citation>
    <scope>IDENTIFICATION</scope>
    <source>
        <strain evidence="3">PS312</strain>
    </source>
</reference>
<gene>
    <name evidence="3" type="primary">WBGene00097081</name>
</gene>
<protein>
    <submittedName>
        <fullName evidence="3">Trypsin</fullName>
    </submittedName>
</protein>
<dbReference type="PANTHER" id="PTHR24250">
    <property type="entry name" value="CHYMOTRYPSIN-RELATED"/>
    <property type="match status" value="1"/>
</dbReference>
<accession>A0A8R1Y7T3</accession>
<dbReference type="SMART" id="SM00020">
    <property type="entry name" value="Tryp_SPc"/>
    <property type="match status" value="1"/>
</dbReference>
<dbReference type="InterPro" id="IPR018114">
    <property type="entry name" value="TRYPSIN_HIS"/>
</dbReference>
<dbReference type="InterPro" id="IPR033116">
    <property type="entry name" value="TRYPSIN_SER"/>
</dbReference>
<dbReference type="FunFam" id="2.40.10.10:FF:000068">
    <property type="entry name" value="transmembrane protease serine 2"/>
    <property type="match status" value="1"/>
</dbReference>
<evidence type="ECO:0000313" key="3">
    <source>
        <dbReference type="EnsemblMetazoa" id="PPA07527.1"/>
    </source>
</evidence>
<dbReference type="PROSITE" id="PS00134">
    <property type="entry name" value="TRYPSIN_HIS"/>
    <property type="match status" value="1"/>
</dbReference>
<dbReference type="PANTHER" id="PTHR24250:SF27">
    <property type="entry name" value="ELASTASE 2 LIKE"/>
    <property type="match status" value="1"/>
</dbReference>
<dbReference type="InterPro" id="IPR009003">
    <property type="entry name" value="Peptidase_S1_PA"/>
</dbReference>
<reference evidence="4" key="1">
    <citation type="journal article" date="2008" name="Nat. Genet.">
        <title>The Pristionchus pacificus genome provides a unique perspective on nematode lifestyle and parasitism.</title>
        <authorList>
            <person name="Dieterich C."/>
            <person name="Clifton S.W."/>
            <person name="Schuster L.N."/>
            <person name="Chinwalla A."/>
            <person name="Delehaunty K."/>
            <person name="Dinkelacker I."/>
            <person name="Fulton L."/>
            <person name="Fulton R."/>
            <person name="Godfrey J."/>
            <person name="Minx P."/>
            <person name="Mitreva M."/>
            <person name="Roeseler W."/>
            <person name="Tian H."/>
            <person name="Witte H."/>
            <person name="Yang S.P."/>
            <person name="Wilson R.K."/>
            <person name="Sommer R.J."/>
        </authorList>
    </citation>
    <scope>NUCLEOTIDE SEQUENCE [LARGE SCALE GENOMIC DNA]</scope>
    <source>
        <strain evidence="4">PS312</strain>
    </source>
</reference>
<accession>A0A2A6BDQ6</accession>
<feature type="compositionally biased region" description="Acidic residues" evidence="1">
    <location>
        <begin position="294"/>
        <end position="324"/>
    </location>
</feature>
<dbReference type="CDD" id="cd00190">
    <property type="entry name" value="Tryp_SPc"/>
    <property type="match status" value="1"/>
</dbReference>